<dbReference type="OrthoDB" id="8021130at2"/>
<name>A0A370HG69_9HYPH</name>
<keyword evidence="3" id="KW-1185">Reference proteome</keyword>
<organism evidence="2 3">
    <name type="scientific">Microvirga subterranea</name>
    <dbReference type="NCBI Taxonomy" id="186651"/>
    <lineage>
        <taxon>Bacteria</taxon>
        <taxon>Pseudomonadati</taxon>
        <taxon>Pseudomonadota</taxon>
        <taxon>Alphaproteobacteria</taxon>
        <taxon>Hyphomicrobiales</taxon>
        <taxon>Methylobacteriaceae</taxon>
        <taxon>Microvirga</taxon>
    </lineage>
</organism>
<evidence type="ECO:0000313" key="3">
    <source>
        <dbReference type="Proteomes" id="UP000254925"/>
    </source>
</evidence>
<comment type="caution">
    <text evidence="2">The sequence shown here is derived from an EMBL/GenBank/DDBJ whole genome shotgun (WGS) entry which is preliminary data.</text>
</comment>
<evidence type="ECO:0000259" key="1">
    <source>
        <dbReference type="Pfam" id="PF21834"/>
    </source>
</evidence>
<dbReference type="Proteomes" id="UP000254925">
    <property type="component" value="Unassembled WGS sequence"/>
</dbReference>
<reference evidence="2 3" key="1">
    <citation type="submission" date="2018-07" db="EMBL/GenBank/DDBJ databases">
        <title>Genomic Encyclopedia of Type Strains, Phase IV (KMG-IV): sequencing the most valuable type-strain genomes for metagenomic binning, comparative biology and taxonomic classification.</title>
        <authorList>
            <person name="Goeker M."/>
        </authorList>
    </citation>
    <scope>NUCLEOTIDE SEQUENCE [LARGE SCALE GENOMIC DNA]</scope>
    <source>
        <strain evidence="2 3">DSM 14364</strain>
    </source>
</reference>
<feature type="domain" description="DUF6894" evidence="1">
    <location>
        <begin position="3"/>
        <end position="66"/>
    </location>
</feature>
<accession>A0A370HG69</accession>
<evidence type="ECO:0000313" key="2">
    <source>
        <dbReference type="EMBL" id="RDI56410.1"/>
    </source>
</evidence>
<dbReference type="InterPro" id="IPR054189">
    <property type="entry name" value="DUF6894"/>
</dbReference>
<gene>
    <name evidence="2" type="ORF">DES45_10994</name>
</gene>
<sequence length="70" mass="7957">MPRYYFHIRFAGEIVPDRFGRELPGPAAARNQARDVARHLLSACGQHWRDAELHVVTGSQEVTTIRLSDL</sequence>
<proteinExistence type="predicted"/>
<dbReference type="AlphaFoldDB" id="A0A370HG69"/>
<dbReference type="Pfam" id="PF21834">
    <property type="entry name" value="DUF6894"/>
    <property type="match status" value="1"/>
</dbReference>
<dbReference type="EMBL" id="QQBB01000009">
    <property type="protein sequence ID" value="RDI56410.1"/>
    <property type="molecule type" value="Genomic_DNA"/>
</dbReference>
<dbReference type="RefSeq" id="WP_114771990.1">
    <property type="nucleotide sequence ID" value="NZ_QQBB01000009.1"/>
</dbReference>
<protein>
    <recommendedName>
        <fullName evidence="1">DUF6894 domain-containing protein</fullName>
    </recommendedName>
</protein>